<dbReference type="GO" id="GO:0004222">
    <property type="term" value="F:metalloendopeptidase activity"/>
    <property type="evidence" value="ECO:0007669"/>
    <property type="project" value="InterPro"/>
</dbReference>
<dbReference type="GO" id="GO:0008270">
    <property type="term" value="F:zinc ion binding"/>
    <property type="evidence" value="ECO:0007669"/>
    <property type="project" value="InterPro"/>
</dbReference>
<dbReference type="Gene3D" id="2.20.100.10">
    <property type="entry name" value="Thrombospondin type-1 (TSP1) repeat"/>
    <property type="match status" value="2"/>
</dbReference>
<evidence type="ECO:0000256" key="4">
    <source>
        <dbReference type="ARBA" id="ARBA00022729"/>
    </source>
</evidence>
<keyword evidence="3" id="KW-0479">Metal-binding</keyword>
<comment type="subcellular location">
    <subcellularLocation>
        <location evidence="1">Secreted</location>
    </subcellularLocation>
</comment>
<dbReference type="Pfam" id="PF08685">
    <property type="entry name" value="GON"/>
    <property type="match status" value="1"/>
</dbReference>
<keyword evidence="8" id="KW-1185">Reference proteome</keyword>
<protein>
    <recommendedName>
        <fullName evidence="6">GON domain-containing protein</fullName>
    </recommendedName>
</protein>
<reference evidence="7 8" key="1">
    <citation type="submission" date="2023-11" db="EMBL/GenBank/DDBJ databases">
        <title>Halocaridina rubra genome assembly.</title>
        <authorList>
            <person name="Smith C."/>
        </authorList>
    </citation>
    <scope>NUCLEOTIDE SEQUENCE [LARGE SCALE GENOMIC DNA]</scope>
    <source>
        <strain evidence="7">EP-1</strain>
        <tissue evidence="7">Whole</tissue>
    </source>
</reference>
<proteinExistence type="predicted"/>
<dbReference type="Proteomes" id="UP001381693">
    <property type="component" value="Unassembled WGS sequence"/>
</dbReference>
<keyword evidence="5" id="KW-0677">Repeat</keyword>
<evidence type="ECO:0000256" key="1">
    <source>
        <dbReference type="ARBA" id="ARBA00004613"/>
    </source>
</evidence>
<evidence type="ECO:0000256" key="5">
    <source>
        <dbReference type="ARBA" id="ARBA00022737"/>
    </source>
</evidence>
<evidence type="ECO:0000256" key="2">
    <source>
        <dbReference type="ARBA" id="ARBA00022525"/>
    </source>
</evidence>
<dbReference type="InterPro" id="IPR036383">
    <property type="entry name" value="TSP1_rpt_sf"/>
</dbReference>
<dbReference type="FunFam" id="2.20.100.10:FF:000005">
    <property type="entry name" value="ADAM metallopeptidase with thrombospondin type 1 motif 9"/>
    <property type="match status" value="1"/>
</dbReference>
<sequence length="381" mass="43510">MSWGLHLSACYAYKPDHCGERLTGILDCFQGSQCEAESVLEKYFCHGIMTPTEKCLLKYINSWSNAVLTTPICRFISPCKHETACIRCLVKYIIEWFLESSEESCELKSKPNLSFFFSWHLQNVLDVDGFLHISNWNSSANLDTANFYFKSILLFNNMPLFVLSDSRHAQCSKMCGAGIEFREVTCHAVNTHHWIDPQPLGRGCRDSKRPKDTRKCNLGSCSSGYYWKVKPWKKCQGVCGERGRQRRSVNCINTNRQRVRRSYCPKDLRPRRKQKCINDPCGYTSCEQARQAHQLYVDGEYSLLVGGRNMSIFCYGMNTTEPMEYLTLPAGEEGNFAEFYNKISKHQFIIAGKMRDYYAGNAASGGLVETLSLQPYLPTSA</sequence>
<dbReference type="InterPro" id="IPR012314">
    <property type="entry name" value="Pept_M12B_GON-ADAMTSs"/>
</dbReference>
<dbReference type="PROSITE" id="PS51046">
    <property type="entry name" value="GON"/>
    <property type="match status" value="1"/>
</dbReference>
<dbReference type="InterPro" id="IPR000884">
    <property type="entry name" value="TSP1_rpt"/>
</dbReference>
<evidence type="ECO:0000313" key="8">
    <source>
        <dbReference type="Proteomes" id="UP001381693"/>
    </source>
</evidence>
<feature type="domain" description="GON" evidence="6">
    <location>
        <begin position="282"/>
        <end position="381"/>
    </location>
</feature>
<organism evidence="7 8">
    <name type="scientific">Halocaridina rubra</name>
    <name type="common">Hawaiian red shrimp</name>
    <dbReference type="NCBI Taxonomy" id="373956"/>
    <lineage>
        <taxon>Eukaryota</taxon>
        <taxon>Metazoa</taxon>
        <taxon>Ecdysozoa</taxon>
        <taxon>Arthropoda</taxon>
        <taxon>Crustacea</taxon>
        <taxon>Multicrustacea</taxon>
        <taxon>Malacostraca</taxon>
        <taxon>Eumalacostraca</taxon>
        <taxon>Eucarida</taxon>
        <taxon>Decapoda</taxon>
        <taxon>Pleocyemata</taxon>
        <taxon>Caridea</taxon>
        <taxon>Atyoidea</taxon>
        <taxon>Atyidae</taxon>
        <taxon>Halocaridina</taxon>
    </lineage>
</organism>
<dbReference type="SUPFAM" id="SSF82895">
    <property type="entry name" value="TSP-1 type 1 repeat"/>
    <property type="match status" value="2"/>
</dbReference>
<keyword evidence="2" id="KW-0964">Secreted</keyword>
<dbReference type="Pfam" id="PF19030">
    <property type="entry name" value="TSP1_ADAMTS"/>
    <property type="match status" value="2"/>
</dbReference>
<dbReference type="EMBL" id="JAXCGZ010000079">
    <property type="protein sequence ID" value="KAK7086798.1"/>
    <property type="molecule type" value="Genomic_DNA"/>
</dbReference>
<evidence type="ECO:0000313" key="7">
    <source>
        <dbReference type="EMBL" id="KAK7086798.1"/>
    </source>
</evidence>
<name>A0AAN9AH42_HALRR</name>
<dbReference type="AlphaFoldDB" id="A0AAN9AH42"/>
<comment type="caution">
    <text evidence="7">The sequence shown here is derived from an EMBL/GenBank/DDBJ whole genome shotgun (WGS) entry which is preliminary data.</text>
</comment>
<keyword evidence="4" id="KW-0732">Signal</keyword>
<evidence type="ECO:0000259" key="6">
    <source>
        <dbReference type="PROSITE" id="PS51046"/>
    </source>
</evidence>
<evidence type="ECO:0000256" key="3">
    <source>
        <dbReference type="ARBA" id="ARBA00022723"/>
    </source>
</evidence>
<dbReference type="PROSITE" id="PS50092">
    <property type="entry name" value="TSP1"/>
    <property type="match status" value="2"/>
</dbReference>
<gene>
    <name evidence="7" type="ORF">SK128_005476</name>
</gene>
<dbReference type="GO" id="GO:0005576">
    <property type="term" value="C:extracellular region"/>
    <property type="evidence" value="ECO:0007669"/>
    <property type="project" value="UniProtKB-SubCell"/>
</dbReference>
<accession>A0AAN9AH42</accession>